<evidence type="ECO:0008006" key="4">
    <source>
        <dbReference type="Google" id="ProtNLM"/>
    </source>
</evidence>
<dbReference type="PATRIC" id="fig|874156.12.peg.2516"/>
<protein>
    <recommendedName>
        <fullName evidence="4">Phosphonoacetaldehyde methylase</fullName>
    </recommendedName>
</protein>
<proteinExistence type="predicted"/>
<keyword evidence="1" id="KW-1133">Transmembrane helix</keyword>
<name>A0A0H0XKJ6_9SPHN</name>
<dbReference type="NCBIfam" id="TIGR03054">
    <property type="entry name" value="photo_alph_chp1"/>
    <property type="match status" value="1"/>
</dbReference>
<evidence type="ECO:0000313" key="3">
    <source>
        <dbReference type="Proteomes" id="UP000053455"/>
    </source>
</evidence>
<dbReference type="AlphaFoldDB" id="A0A0H0XKJ6"/>
<keyword evidence="3" id="KW-1185">Reference proteome</keyword>
<dbReference type="STRING" id="874156.GCA_001021555_02529"/>
<feature type="transmembrane region" description="Helical" evidence="1">
    <location>
        <begin position="15"/>
        <end position="38"/>
    </location>
</feature>
<comment type="caution">
    <text evidence="2">The sequence shown here is derived from an EMBL/GenBank/DDBJ whole genome shotgun (WGS) entry which is preliminary data.</text>
</comment>
<sequence>MSHAHSHENTVPKPALVAAGLLVGACLLMTSAVSLGFMDRQAVPTVARAEANVAPVTQRSLQFLDQEDGTVLIADVSTGETVQVIDMETQSGGFVRGVLRGLARERRLNGIGSEPPFDLTLWEDGGISLTDSATGRIIELGAFGPDNRAVFAAMLSGGNIT</sequence>
<dbReference type="InterPro" id="IPR017495">
    <property type="entry name" value="PuhC"/>
</dbReference>
<evidence type="ECO:0000313" key="2">
    <source>
        <dbReference type="EMBL" id="KLI62844.1"/>
    </source>
</evidence>
<dbReference type="EMBL" id="LBHU01000004">
    <property type="protein sequence ID" value="KLI62844.1"/>
    <property type="molecule type" value="Genomic_DNA"/>
</dbReference>
<evidence type="ECO:0000256" key="1">
    <source>
        <dbReference type="SAM" id="Phobius"/>
    </source>
</evidence>
<accession>A0A0H0XKJ6</accession>
<organism evidence="2 3">
    <name type="scientific">Aurantiacibacter marinus</name>
    <dbReference type="NCBI Taxonomy" id="874156"/>
    <lineage>
        <taxon>Bacteria</taxon>
        <taxon>Pseudomonadati</taxon>
        <taxon>Pseudomonadota</taxon>
        <taxon>Alphaproteobacteria</taxon>
        <taxon>Sphingomonadales</taxon>
        <taxon>Erythrobacteraceae</taxon>
        <taxon>Aurantiacibacter</taxon>
    </lineage>
</organism>
<dbReference type="Proteomes" id="UP000053455">
    <property type="component" value="Unassembled WGS sequence"/>
</dbReference>
<gene>
    <name evidence="2" type="ORF">AAV99_12230</name>
</gene>
<keyword evidence="1" id="KW-0472">Membrane</keyword>
<reference evidence="2 3" key="1">
    <citation type="submission" date="2015-04" db="EMBL/GenBank/DDBJ databases">
        <title>The draft genome sequence of Erythrobacter marinus HWDM-33.</title>
        <authorList>
            <person name="Zhuang L."/>
            <person name="Liu Y."/>
            <person name="Shao Z."/>
        </authorList>
    </citation>
    <scope>NUCLEOTIDE SEQUENCE [LARGE SCALE GENOMIC DNA]</scope>
    <source>
        <strain evidence="2 3">HWDM-33</strain>
    </source>
</reference>
<dbReference type="RefSeq" id="WP_047094359.1">
    <property type="nucleotide sequence ID" value="NZ_LBHU01000004.1"/>
</dbReference>
<keyword evidence="1" id="KW-0812">Transmembrane</keyword>
<dbReference type="OrthoDB" id="7848123at2"/>